<gene>
    <name evidence="1" type="ORF">HNQ41_002934</name>
</gene>
<evidence type="ECO:0000313" key="2">
    <source>
        <dbReference type="Proteomes" id="UP000551878"/>
    </source>
</evidence>
<protein>
    <submittedName>
        <fullName evidence="1">Uncharacterized protein</fullName>
    </submittedName>
</protein>
<dbReference type="AlphaFoldDB" id="A0A840QT51"/>
<organism evidence="1 2">
    <name type="scientific">Texcoconibacillus texcoconensis</name>
    <dbReference type="NCBI Taxonomy" id="1095777"/>
    <lineage>
        <taxon>Bacteria</taxon>
        <taxon>Bacillati</taxon>
        <taxon>Bacillota</taxon>
        <taxon>Bacilli</taxon>
        <taxon>Bacillales</taxon>
        <taxon>Bacillaceae</taxon>
        <taxon>Texcoconibacillus</taxon>
    </lineage>
</organism>
<keyword evidence="2" id="KW-1185">Reference proteome</keyword>
<comment type="caution">
    <text evidence="1">The sequence shown here is derived from an EMBL/GenBank/DDBJ whole genome shotgun (WGS) entry which is preliminary data.</text>
</comment>
<dbReference type="RefSeq" id="WP_184665125.1">
    <property type="nucleotide sequence ID" value="NZ_JACHHB010000016.1"/>
</dbReference>
<sequence length="153" mass="17925">MVEDVPELTIEGNKLEKEIAALREMEEPPLDKFVEIDVYNQSLESYDELQDKLSYVFNVKNVSKEEISVQFLIKAPRELESYYLSSTETSQPVMGIINPGQSIEHTQLDIVKSYDSLSEEETEFIKTNGIIYYMYFEINDEAYFYELKLDVYK</sequence>
<accession>A0A840QT51</accession>
<proteinExistence type="predicted"/>
<name>A0A840QT51_9BACI</name>
<reference evidence="1 2" key="1">
    <citation type="submission" date="2020-08" db="EMBL/GenBank/DDBJ databases">
        <title>Genomic Encyclopedia of Type Strains, Phase IV (KMG-IV): sequencing the most valuable type-strain genomes for metagenomic binning, comparative biology and taxonomic classification.</title>
        <authorList>
            <person name="Goeker M."/>
        </authorList>
    </citation>
    <scope>NUCLEOTIDE SEQUENCE [LARGE SCALE GENOMIC DNA]</scope>
    <source>
        <strain evidence="1 2">DSM 24696</strain>
    </source>
</reference>
<dbReference type="EMBL" id="JACHHB010000016">
    <property type="protein sequence ID" value="MBB5174716.1"/>
    <property type="molecule type" value="Genomic_DNA"/>
</dbReference>
<evidence type="ECO:0000313" key="1">
    <source>
        <dbReference type="EMBL" id="MBB5174716.1"/>
    </source>
</evidence>
<dbReference type="Proteomes" id="UP000551878">
    <property type="component" value="Unassembled WGS sequence"/>
</dbReference>